<evidence type="ECO:0000256" key="7">
    <source>
        <dbReference type="SAM" id="Phobius"/>
    </source>
</evidence>
<keyword evidence="5 7" id="KW-0472">Membrane</keyword>
<feature type="transmembrane region" description="Helical" evidence="7">
    <location>
        <begin position="49"/>
        <end position="70"/>
    </location>
</feature>
<keyword evidence="2 7" id="KW-0812">Transmembrane</keyword>
<evidence type="ECO:0000256" key="6">
    <source>
        <dbReference type="ARBA" id="ARBA00029467"/>
    </source>
</evidence>
<keyword evidence="4 7" id="KW-1133">Transmembrane helix</keyword>
<evidence type="ECO:0008006" key="10">
    <source>
        <dbReference type="Google" id="ProtNLM"/>
    </source>
</evidence>
<dbReference type="EMBL" id="WJXA01000003">
    <property type="protein sequence ID" value="KAF7147862.1"/>
    <property type="molecule type" value="Genomic_DNA"/>
</dbReference>
<feature type="transmembrane region" description="Helical" evidence="7">
    <location>
        <begin position="253"/>
        <end position="274"/>
    </location>
</feature>
<feature type="transmembrane region" description="Helical" evidence="7">
    <location>
        <begin position="154"/>
        <end position="172"/>
    </location>
</feature>
<dbReference type="PANTHER" id="PTHR31769">
    <property type="entry name" value="OS07G0462200 PROTEIN-RELATED"/>
    <property type="match status" value="1"/>
</dbReference>
<feature type="transmembrane region" description="Helical" evidence="7">
    <location>
        <begin position="12"/>
        <end position="29"/>
    </location>
</feature>
<protein>
    <recommendedName>
        <fullName evidence="10">Transmembrane protein</fullName>
    </recommendedName>
</protein>
<evidence type="ECO:0000313" key="9">
    <source>
        <dbReference type="Proteomes" id="UP000626092"/>
    </source>
</evidence>
<dbReference type="Proteomes" id="UP000626092">
    <property type="component" value="Unassembled WGS sequence"/>
</dbReference>
<evidence type="ECO:0000256" key="3">
    <source>
        <dbReference type="ARBA" id="ARBA00022729"/>
    </source>
</evidence>
<accession>A0A834H422</accession>
<evidence type="ECO:0000256" key="1">
    <source>
        <dbReference type="ARBA" id="ARBA00004127"/>
    </source>
</evidence>
<keyword evidence="9" id="KW-1185">Reference proteome</keyword>
<dbReference type="AlphaFoldDB" id="A0A834H422"/>
<dbReference type="Pfam" id="PF06749">
    <property type="entry name" value="DUF1218"/>
    <property type="match status" value="2"/>
</dbReference>
<evidence type="ECO:0000256" key="4">
    <source>
        <dbReference type="ARBA" id="ARBA00022989"/>
    </source>
</evidence>
<gene>
    <name evidence="8" type="ORF">RHSIM_Rhsim03G0220400</name>
</gene>
<sequence length="331" mass="34960">MYVILYDVGELWITFVPAFLMLLVGAAINNKYGFYSFSGSDCTYVKPGFFAGAAVLSLATVVLGIVYYLALDSAKFSNDSWNGTVAAPNQGGIAMGHPQFPPLQYPPGAPPLHPPPQYRLLSAALSFAAEGTKTTASQVVFTSPTSCIYPSSPALGLGLAAAATLMVAQIIINVTSGCICCKRGSYQSNSSWTIAVICFVVSWCCMVTVDIASVNVSITFVIAFLMILTSAALNEQGGEENMYFGCYVVKPGVFAGAAVLSLASVALGIVYYLALESAKIKIGSVVGTAAAPNQSSIAMGQPQFPPPQFPPPDTEAPVFVHEDTYMRRQFT</sequence>
<name>A0A834H422_RHOSS</name>
<keyword evidence="3" id="KW-0732">Signal</keyword>
<comment type="similarity">
    <text evidence="6">Belongs to the DESIGUAL family.</text>
</comment>
<dbReference type="OrthoDB" id="678343at2759"/>
<comment type="caution">
    <text evidence="8">The sequence shown here is derived from an EMBL/GenBank/DDBJ whole genome shotgun (WGS) entry which is preliminary data.</text>
</comment>
<proteinExistence type="inferred from homology"/>
<evidence type="ECO:0000313" key="8">
    <source>
        <dbReference type="EMBL" id="KAF7147862.1"/>
    </source>
</evidence>
<dbReference type="InterPro" id="IPR052222">
    <property type="entry name" value="DESIGUAL"/>
</dbReference>
<organism evidence="8 9">
    <name type="scientific">Rhododendron simsii</name>
    <name type="common">Sims's rhododendron</name>
    <dbReference type="NCBI Taxonomy" id="118357"/>
    <lineage>
        <taxon>Eukaryota</taxon>
        <taxon>Viridiplantae</taxon>
        <taxon>Streptophyta</taxon>
        <taxon>Embryophyta</taxon>
        <taxon>Tracheophyta</taxon>
        <taxon>Spermatophyta</taxon>
        <taxon>Magnoliopsida</taxon>
        <taxon>eudicotyledons</taxon>
        <taxon>Gunneridae</taxon>
        <taxon>Pentapetalae</taxon>
        <taxon>asterids</taxon>
        <taxon>Ericales</taxon>
        <taxon>Ericaceae</taxon>
        <taxon>Ericoideae</taxon>
        <taxon>Rhodoreae</taxon>
        <taxon>Rhododendron</taxon>
    </lineage>
</organism>
<evidence type="ECO:0000256" key="2">
    <source>
        <dbReference type="ARBA" id="ARBA00022692"/>
    </source>
</evidence>
<feature type="transmembrane region" description="Helical" evidence="7">
    <location>
        <begin position="192"/>
        <end position="209"/>
    </location>
</feature>
<dbReference type="InterPro" id="IPR009606">
    <property type="entry name" value="DEAL/Modifying_wall_lignin1/2"/>
</dbReference>
<evidence type="ECO:0000256" key="5">
    <source>
        <dbReference type="ARBA" id="ARBA00023136"/>
    </source>
</evidence>
<feature type="transmembrane region" description="Helical" evidence="7">
    <location>
        <begin position="216"/>
        <end position="233"/>
    </location>
</feature>
<dbReference type="GO" id="GO:0012505">
    <property type="term" value="C:endomembrane system"/>
    <property type="evidence" value="ECO:0007669"/>
    <property type="project" value="UniProtKB-SubCell"/>
</dbReference>
<reference evidence="8" key="1">
    <citation type="submission" date="2019-11" db="EMBL/GenBank/DDBJ databases">
        <authorList>
            <person name="Liu Y."/>
            <person name="Hou J."/>
            <person name="Li T.-Q."/>
            <person name="Guan C.-H."/>
            <person name="Wu X."/>
            <person name="Wu H.-Z."/>
            <person name="Ling F."/>
            <person name="Zhang R."/>
            <person name="Shi X.-G."/>
            <person name="Ren J.-P."/>
            <person name="Chen E.-F."/>
            <person name="Sun J.-M."/>
        </authorList>
    </citation>
    <scope>NUCLEOTIDE SEQUENCE</scope>
    <source>
        <strain evidence="8">Adult_tree_wgs_1</strain>
        <tissue evidence="8">Leaves</tissue>
    </source>
</reference>
<comment type="subcellular location">
    <subcellularLocation>
        <location evidence="1">Endomembrane system</location>
        <topology evidence="1">Multi-pass membrane protein</topology>
    </subcellularLocation>
</comment>